<organism evidence="2 3">
    <name type="scientific">candidate division WOR-1 bacterium RIFCSPHIGHO2_01_FULL_53_15</name>
    <dbReference type="NCBI Taxonomy" id="1802564"/>
    <lineage>
        <taxon>Bacteria</taxon>
        <taxon>Bacillati</taxon>
        <taxon>Saganbacteria</taxon>
    </lineage>
</organism>
<sequence length="170" mass="19398">MAAIKLSDRERNLAIITLGFVVFYVFYQFLLTPEWDEITKLRQTVRDRRLELRVAEGKIKILQAIEKEVGIIAVRSELPREEKALEVLRLISQATERSGLTLVFVKPLLEESGEGLKFSLSCSGTYIELYNFLYILYRLRILVLIDSLNIASSGGPAPRLDIKVALTAYY</sequence>
<reference evidence="2 3" key="1">
    <citation type="journal article" date="2016" name="Nat. Commun.">
        <title>Thousands of microbial genomes shed light on interconnected biogeochemical processes in an aquifer system.</title>
        <authorList>
            <person name="Anantharaman K."/>
            <person name="Brown C.T."/>
            <person name="Hug L.A."/>
            <person name="Sharon I."/>
            <person name="Castelle C.J."/>
            <person name="Probst A.J."/>
            <person name="Thomas B.C."/>
            <person name="Singh A."/>
            <person name="Wilkins M.J."/>
            <person name="Karaoz U."/>
            <person name="Brodie E.L."/>
            <person name="Williams K.H."/>
            <person name="Hubbard S.S."/>
            <person name="Banfield J.F."/>
        </authorList>
    </citation>
    <scope>NUCLEOTIDE SEQUENCE [LARGE SCALE GENOMIC DNA]</scope>
</reference>
<evidence type="ECO:0000256" key="1">
    <source>
        <dbReference type="SAM" id="Phobius"/>
    </source>
</evidence>
<dbReference type="GO" id="GO:0043107">
    <property type="term" value="P:type IV pilus-dependent motility"/>
    <property type="evidence" value="ECO:0007669"/>
    <property type="project" value="InterPro"/>
</dbReference>
<proteinExistence type="predicted"/>
<protein>
    <recommendedName>
        <fullName evidence="4">Type II secretion system protein M</fullName>
    </recommendedName>
</protein>
<dbReference type="EMBL" id="METM01000032">
    <property type="protein sequence ID" value="OGB88922.1"/>
    <property type="molecule type" value="Genomic_DNA"/>
</dbReference>
<dbReference type="InterPro" id="IPR007445">
    <property type="entry name" value="PilO"/>
</dbReference>
<keyword evidence="1" id="KW-0472">Membrane</keyword>
<comment type="caution">
    <text evidence="2">The sequence shown here is derived from an EMBL/GenBank/DDBJ whole genome shotgun (WGS) entry which is preliminary data.</text>
</comment>
<accession>A0A1F4Q0X5</accession>
<dbReference type="Proteomes" id="UP000178724">
    <property type="component" value="Unassembled WGS sequence"/>
</dbReference>
<dbReference type="AlphaFoldDB" id="A0A1F4Q0X5"/>
<dbReference type="InterPro" id="IPR014717">
    <property type="entry name" value="Transl_elong_EF1B/ribsomal_bS6"/>
</dbReference>
<dbReference type="GO" id="GO:0043683">
    <property type="term" value="P:type IV pilus assembly"/>
    <property type="evidence" value="ECO:0007669"/>
    <property type="project" value="InterPro"/>
</dbReference>
<evidence type="ECO:0000313" key="3">
    <source>
        <dbReference type="Proteomes" id="UP000178724"/>
    </source>
</evidence>
<feature type="transmembrane region" description="Helical" evidence="1">
    <location>
        <begin position="12"/>
        <end position="30"/>
    </location>
</feature>
<keyword evidence="1" id="KW-0812">Transmembrane</keyword>
<dbReference type="Gene3D" id="3.30.70.60">
    <property type="match status" value="1"/>
</dbReference>
<name>A0A1F4Q0X5_UNCSA</name>
<evidence type="ECO:0008006" key="4">
    <source>
        <dbReference type="Google" id="ProtNLM"/>
    </source>
</evidence>
<evidence type="ECO:0000313" key="2">
    <source>
        <dbReference type="EMBL" id="OGB88922.1"/>
    </source>
</evidence>
<keyword evidence="1" id="KW-1133">Transmembrane helix</keyword>
<dbReference type="Pfam" id="PF04350">
    <property type="entry name" value="PilO"/>
    <property type="match status" value="1"/>
</dbReference>
<gene>
    <name evidence="2" type="ORF">A2625_00400</name>
</gene>